<dbReference type="Gramene" id="mRNA:HanXRQr2_Chr03g0104651">
    <property type="protein sequence ID" value="mRNA:HanXRQr2_Chr03g0104651"/>
    <property type="gene ID" value="HanXRQr2_Chr03g0104651"/>
</dbReference>
<reference evidence="2 4" key="1">
    <citation type="journal article" date="2017" name="Nature">
        <title>The sunflower genome provides insights into oil metabolism, flowering and Asterid evolution.</title>
        <authorList>
            <person name="Badouin H."/>
            <person name="Gouzy J."/>
            <person name="Grassa C.J."/>
            <person name="Murat F."/>
            <person name="Staton S.E."/>
            <person name="Cottret L."/>
            <person name="Lelandais-Briere C."/>
            <person name="Owens G.L."/>
            <person name="Carrere S."/>
            <person name="Mayjonade B."/>
            <person name="Legrand L."/>
            <person name="Gill N."/>
            <person name="Kane N.C."/>
            <person name="Bowers J.E."/>
            <person name="Hubner S."/>
            <person name="Bellec A."/>
            <person name="Berard A."/>
            <person name="Berges H."/>
            <person name="Blanchet N."/>
            <person name="Boniface M.C."/>
            <person name="Brunel D."/>
            <person name="Catrice O."/>
            <person name="Chaidir N."/>
            <person name="Claudel C."/>
            <person name="Donnadieu C."/>
            <person name="Faraut T."/>
            <person name="Fievet G."/>
            <person name="Helmstetter N."/>
            <person name="King M."/>
            <person name="Knapp S.J."/>
            <person name="Lai Z."/>
            <person name="Le Paslier M.C."/>
            <person name="Lippi Y."/>
            <person name="Lorenzon L."/>
            <person name="Mandel J.R."/>
            <person name="Marage G."/>
            <person name="Marchand G."/>
            <person name="Marquand E."/>
            <person name="Bret-Mestries E."/>
            <person name="Morien E."/>
            <person name="Nambeesan S."/>
            <person name="Nguyen T."/>
            <person name="Pegot-Espagnet P."/>
            <person name="Pouilly N."/>
            <person name="Raftis F."/>
            <person name="Sallet E."/>
            <person name="Schiex T."/>
            <person name="Thomas J."/>
            <person name="Vandecasteele C."/>
            <person name="Vares D."/>
            <person name="Vear F."/>
            <person name="Vautrin S."/>
            <person name="Crespi M."/>
            <person name="Mangin B."/>
            <person name="Burke J.M."/>
            <person name="Salse J."/>
            <person name="Munos S."/>
            <person name="Vincourt P."/>
            <person name="Rieseberg L.H."/>
            <person name="Langlade N.B."/>
        </authorList>
    </citation>
    <scope>NUCLEOTIDE SEQUENCE [LARGE SCALE GENOMIC DNA]</scope>
    <source>
        <strain evidence="4">cv. SF193</strain>
        <tissue evidence="2">Leaves</tissue>
    </source>
</reference>
<dbReference type="GO" id="GO:0005524">
    <property type="term" value="F:ATP binding"/>
    <property type="evidence" value="ECO:0007669"/>
    <property type="project" value="InterPro"/>
</dbReference>
<dbReference type="GO" id="GO:0005886">
    <property type="term" value="C:plasma membrane"/>
    <property type="evidence" value="ECO:0000318"/>
    <property type="project" value="GO_Central"/>
</dbReference>
<dbReference type="AlphaFoldDB" id="A0A251V5P7"/>
<dbReference type="PROSITE" id="PS50011">
    <property type="entry name" value="PROTEIN_KINASE_DOM"/>
    <property type="match status" value="1"/>
</dbReference>
<reference evidence="2" key="3">
    <citation type="submission" date="2020-06" db="EMBL/GenBank/DDBJ databases">
        <title>Helianthus annuus Genome sequencing and assembly Release 2.</title>
        <authorList>
            <person name="Gouzy J."/>
            <person name="Langlade N."/>
            <person name="Munos S."/>
        </authorList>
    </citation>
    <scope>NUCLEOTIDE SEQUENCE</scope>
    <source>
        <tissue evidence="2">Leaves</tissue>
    </source>
</reference>
<dbReference type="PANTHER" id="PTHR27003">
    <property type="entry name" value="OS07G0166700 PROTEIN"/>
    <property type="match status" value="1"/>
</dbReference>
<name>A0A251V5P7_HELAN</name>
<dbReference type="EMBL" id="CM007892">
    <property type="protein sequence ID" value="OTG30920.1"/>
    <property type="molecule type" value="Genomic_DNA"/>
</dbReference>
<dbReference type="InterPro" id="IPR001245">
    <property type="entry name" value="Ser-Thr/Tyr_kinase_cat_dom"/>
</dbReference>
<dbReference type="InterPro" id="IPR000719">
    <property type="entry name" value="Prot_kinase_dom"/>
</dbReference>
<keyword evidence="2" id="KW-0808">Transferase</keyword>
<feature type="domain" description="Protein kinase" evidence="1">
    <location>
        <begin position="25"/>
        <end position="284"/>
    </location>
</feature>
<evidence type="ECO:0000313" key="2">
    <source>
        <dbReference type="EMBL" id="KAF5813935.1"/>
    </source>
</evidence>
<dbReference type="Gene3D" id="1.10.510.10">
    <property type="entry name" value="Transferase(Phosphotransferase) domain 1"/>
    <property type="match status" value="1"/>
</dbReference>
<dbReference type="Proteomes" id="UP000215914">
    <property type="component" value="Chromosome 3"/>
</dbReference>
<protein>
    <recommendedName>
        <fullName evidence="1">Protein kinase domain-containing protein</fullName>
    </recommendedName>
</protein>
<organism evidence="3 4">
    <name type="scientific">Helianthus annuus</name>
    <name type="common">Common sunflower</name>
    <dbReference type="NCBI Taxonomy" id="4232"/>
    <lineage>
        <taxon>Eukaryota</taxon>
        <taxon>Viridiplantae</taxon>
        <taxon>Streptophyta</taxon>
        <taxon>Embryophyta</taxon>
        <taxon>Tracheophyta</taxon>
        <taxon>Spermatophyta</taxon>
        <taxon>Magnoliopsida</taxon>
        <taxon>eudicotyledons</taxon>
        <taxon>Gunneridae</taxon>
        <taxon>Pentapetalae</taxon>
        <taxon>asterids</taxon>
        <taxon>campanulids</taxon>
        <taxon>Asterales</taxon>
        <taxon>Asteraceae</taxon>
        <taxon>Asteroideae</taxon>
        <taxon>Heliantheae alliance</taxon>
        <taxon>Heliantheae</taxon>
        <taxon>Helianthus</taxon>
    </lineage>
</organism>
<keyword evidence="4" id="KW-1185">Reference proteome</keyword>
<gene>
    <name evidence="3" type="ORF">HannXRQ_Chr03g0069751</name>
    <name evidence="2" type="ORF">HanXRQr2_Chr03g0104651</name>
</gene>
<dbReference type="Gene3D" id="3.30.200.20">
    <property type="entry name" value="Phosphorylase Kinase, domain 1"/>
    <property type="match status" value="1"/>
</dbReference>
<evidence type="ECO:0000313" key="4">
    <source>
        <dbReference type="Proteomes" id="UP000215914"/>
    </source>
</evidence>
<dbReference type="InterPro" id="IPR011009">
    <property type="entry name" value="Kinase-like_dom_sf"/>
</dbReference>
<dbReference type="EMBL" id="MNCJ02000318">
    <property type="protein sequence ID" value="KAF5813935.1"/>
    <property type="molecule type" value="Genomic_DNA"/>
</dbReference>
<dbReference type="GO" id="GO:0004672">
    <property type="term" value="F:protein kinase activity"/>
    <property type="evidence" value="ECO:0000318"/>
    <property type="project" value="GO_Central"/>
</dbReference>
<accession>A0A251V5P7</accession>
<proteinExistence type="predicted"/>
<evidence type="ECO:0000259" key="1">
    <source>
        <dbReference type="PROSITE" id="PS50011"/>
    </source>
</evidence>
<evidence type="ECO:0000313" key="3">
    <source>
        <dbReference type="EMBL" id="OTG30920.1"/>
    </source>
</evidence>
<dbReference type="InParanoid" id="A0A251V5P7"/>
<dbReference type="GO" id="GO:0004714">
    <property type="term" value="F:transmembrane receptor protein tyrosine kinase activity"/>
    <property type="evidence" value="ECO:0007669"/>
    <property type="project" value="InterPro"/>
</dbReference>
<sequence length="314" mass="35827">MSSSLHEFAHLHIPLEDISLATRNFADENTLGVGLHGAGKLYKGQLKWSGQLIDIVARKLEGIYMEAEIELWTEISMLTSLNHKNLGSIVGFCNEHGEKIIIYKHALHGSLHQYLSDPELTWPQRLNICLGVGRALSYIHCDVIHCDISSYKILIDEDWEAKVFGFELSTKYPGSFVHRLLVSRYVDTSPYKDPMYRNTLSLTPKYDVYSFGVLLYDVLCGGKPMSRYDCITENLDEIIDPNLRKQMDTQSLTIFLKVAYNCLNKACVQRPSMDQSVKELENALEFQCNPENLVRLLVCWGTQQLQMKLHHPTA</sequence>
<dbReference type="Pfam" id="PF07714">
    <property type="entry name" value="PK_Tyr_Ser-Thr"/>
    <property type="match status" value="1"/>
</dbReference>
<dbReference type="InterPro" id="IPR045272">
    <property type="entry name" value="ANXUR1/2-like"/>
</dbReference>
<dbReference type="SUPFAM" id="SSF56112">
    <property type="entry name" value="Protein kinase-like (PK-like)"/>
    <property type="match status" value="1"/>
</dbReference>
<dbReference type="PANTHER" id="PTHR27003:SF383">
    <property type="entry name" value="TYROSINE-PROTEIN KINASE, NON-RECEPTOR JAK_TYK2-RELATED"/>
    <property type="match status" value="1"/>
</dbReference>
<reference evidence="3" key="2">
    <citation type="submission" date="2017-02" db="EMBL/GenBank/DDBJ databases">
        <title>Sunflower complete genome.</title>
        <authorList>
            <person name="Langlade N."/>
            <person name="Munos S."/>
        </authorList>
    </citation>
    <scope>NUCLEOTIDE SEQUENCE [LARGE SCALE GENOMIC DNA]</scope>
    <source>
        <tissue evidence="3">Leaves</tissue>
    </source>
</reference>